<sequence>MNQTIRRRPILFGSAVACGAALAFGVGALAPDGTTRSTLAASPTPRQVTGGTVKKMAPRNGRRVIERKAATPSSASPRRRAVGPSHRLAVSVLDRAGRAPGDADAQSFEVFDLATGEELDGVFTGGSGQIEVPAGTYRVGAWIRTPEPGHPNAKALMIRPSVRITGDTELVLDARTTRRVEVSLDIADPKLFLGDAVVPMTTEGQRHSYDLPLEDGLFVSPAAGVSLHVFTTWTRDGAGRGPYRYSVLTTSKGRIPDNPTFRVRTADLADVRTGYPAPGDTSCLVISDGPDLPDLSFVVSHDVTAGATPVAQTVHATPGVLWRSSHRIGGADCASGRPEVTEVTEGAERFPSARDYTRRWLTAPLTPGPSFWNARDLSPAVVRHQDLLDVNMSLFSDGVPGHVGPRSAPWEDGHITGRTTLMQDGRQLGTSPYAGYGSFTLPRESSHYRLETHAERKVPWSPLSTRTDAVWTFTSAHTDGTAVPALMTVRYDAGLDDHSRAPAGSAHRIEARIQTPPGVEAAEVEQLRVRVSYDDGKTWHDTSVQAGDDGWTIDLHHPAHAEYVSLRAIAADTRGNTVTQTTIRAYALRR</sequence>
<name>A0ABV9U074_9ACTN</name>
<gene>
    <name evidence="2" type="ORF">ACFPCY_17940</name>
</gene>
<comment type="caution">
    <text evidence="2">The sequence shown here is derived from an EMBL/GenBank/DDBJ whole genome shotgun (WGS) entry which is preliminary data.</text>
</comment>
<reference evidence="3" key="1">
    <citation type="journal article" date="2019" name="Int. J. Syst. Evol. Microbiol.">
        <title>The Global Catalogue of Microorganisms (GCM) 10K type strain sequencing project: providing services to taxonomists for standard genome sequencing and annotation.</title>
        <authorList>
            <consortium name="The Broad Institute Genomics Platform"/>
            <consortium name="The Broad Institute Genome Sequencing Center for Infectious Disease"/>
            <person name="Wu L."/>
            <person name="Ma J."/>
        </authorList>
    </citation>
    <scope>NUCLEOTIDE SEQUENCE [LARGE SCALE GENOMIC DNA]</scope>
    <source>
        <strain evidence="3">KLKA75</strain>
    </source>
</reference>
<dbReference type="EMBL" id="JBHSIT010000005">
    <property type="protein sequence ID" value="MFC4909208.1"/>
    <property type="molecule type" value="Genomic_DNA"/>
</dbReference>
<organism evidence="2 3">
    <name type="scientific">Actinomadura gamaensis</name>
    <dbReference type="NCBI Taxonomy" id="1763541"/>
    <lineage>
        <taxon>Bacteria</taxon>
        <taxon>Bacillati</taxon>
        <taxon>Actinomycetota</taxon>
        <taxon>Actinomycetes</taxon>
        <taxon>Streptosporangiales</taxon>
        <taxon>Thermomonosporaceae</taxon>
        <taxon>Actinomadura</taxon>
    </lineage>
</organism>
<dbReference type="RefSeq" id="WP_378256546.1">
    <property type="nucleotide sequence ID" value="NZ_JBHSIT010000005.1"/>
</dbReference>
<feature type="signal peptide" evidence="1">
    <location>
        <begin position="1"/>
        <end position="23"/>
    </location>
</feature>
<evidence type="ECO:0000313" key="2">
    <source>
        <dbReference type="EMBL" id="MFC4909208.1"/>
    </source>
</evidence>
<protein>
    <submittedName>
        <fullName evidence="2">Uncharacterized protein</fullName>
    </submittedName>
</protein>
<keyword evidence="1" id="KW-0732">Signal</keyword>
<keyword evidence="3" id="KW-1185">Reference proteome</keyword>
<evidence type="ECO:0000256" key="1">
    <source>
        <dbReference type="SAM" id="SignalP"/>
    </source>
</evidence>
<evidence type="ECO:0000313" key="3">
    <source>
        <dbReference type="Proteomes" id="UP001595872"/>
    </source>
</evidence>
<feature type="chain" id="PRO_5046635067" evidence="1">
    <location>
        <begin position="24"/>
        <end position="590"/>
    </location>
</feature>
<proteinExistence type="predicted"/>
<accession>A0ABV9U074</accession>
<dbReference type="Proteomes" id="UP001595872">
    <property type="component" value="Unassembled WGS sequence"/>
</dbReference>